<evidence type="ECO:0000259" key="2">
    <source>
        <dbReference type="Pfam" id="PF02777"/>
    </source>
</evidence>
<dbReference type="GO" id="GO:0004784">
    <property type="term" value="F:superoxide dismutase activity"/>
    <property type="evidence" value="ECO:0007669"/>
    <property type="project" value="InterPro"/>
</dbReference>
<comment type="caution">
    <text evidence="3">The sequence shown here is derived from an EMBL/GenBank/DDBJ whole genome shotgun (WGS) entry which is preliminary data.</text>
</comment>
<name>A0A9P8L727_9PEZI</name>
<dbReference type="SUPFAM" id="SSF46609">
    <property type="entry name" value="Fe,Mn superoxide dismutase (SOD), N-terminal domain"/>
    <property type="match status" value="1"/>
</dbReference>
<comment type="function">
    <text evidence="1">Component of the mitochondrial ribosome (mitoribosome), a dedicated translation machinery responsible for the synthesis of mitochondrial genome-encoded proteins, including at least some of the essential transmembrane subunits of the mitochondrial respiratory chain. The mitoribosomes are attached to the mitochondrial inner membrane and translation products are cotranslationally integrated into the membrane.</text>
</comment>
<dbReference type="Pfam" id="PF02777">
    <property type="entry name" value="Sod_Fe_C"/>
    <property type="match status" value="2"/>
</dbReference>
<evidence type="ECO:0000256" key="1">
    <source>
        <dbReference type="ARBA" id="ARBA00037226"/>
    </source>
</evidence>
<gene>
    <name evidence="3" type="ORF">GP486_007097</name>
</gene>
<proteinExistence type="predicted"/>
<dbReference type="GO" id="GO:0005737">
    <property type="term" value="C:cytoplasm"/>
    <property type="evidence" value="ECO:0007669"/>
    <property type="project" value="TreeGrafter"/>
</dbReference>
<reference evidence="3" key="1">
    <citation type="submission" date="2021-03" db="EMBL/GenBank/DDBJ databases">
        <title>Comparative genomics and phylogenomic investigation of the class Geoglossomycetes provide insights into ecological specialization and systematics.</title>
        <authorList>
            <person name="Melie T."/>
            <person name="Pirro S."/>
            <person name="Miller A.N."/>
            <person name="Quandt A."/>
        </authorList>
    </citation>
    <scope>NUCLEOTIDE SEQUENCE</scope>
    <source>
        <strain evidence="3">CAQ_001_2017</strain>
    </source>
</reference>
<keyword evidence="4" id="KW-1185">Reference proteome</keyword>
<sequence>MFPSLSTSFPTVDILGVSLYSYISHDYRFPIIHDSPPNIIPALGLLHPLGGGREALDAVVVLDACGRRRMVLPVGWGQSRHYAAPDELLKNTMAKLMANLVDGLQWLDRESREQREQELEKMERRASAQTRQLHHVPPLTHGESFKRDGIPGVLSAEGYEIAWLQYQRLMVDKLNLLTAGTPDENASTKTLLLTYARQADMASLFNHASMAHNNHFFFNCLSPKPTKIPPSLASRLTEEFSSLETLRLEIIATAAAMFGPGYVWLVKNTDKSRFSLLTTYLAGSPYPGAHFRRQAIDMNTESAQSFPNLSAAEYARQNIVQNSAGAFGKSSATSVSTGGVGLMPVLCVNTWEHVWLRDWGVGGKRGFLEAWWNMVDWNVVASNADVDHHVSTKALSRMGKI</sequence>
<dbReference type="Gene3D" id="3.55.40.20">
    <property type="entry name" value="Iron/manganese superoxide dismutase, C-terminal domain"/>
    <property type="match status" value="1"/>
</dbReference>
<dbReference type="PANTHER" id="PTHR43595:SF2">
    <property type="entry name" value="SMALL RIBOSOMAL SUBUNIT PROTEIN MS42"/>
    <property type="match status" value="1"/>
</dbReference>
<organism evidence="3 4">
    <name type="scientific">Trichoglossum hirsutum</name>
    <dbReference type="NCBI Taxonomy" id="265104"/>
    <lineage>
        <taxon>Eukaryota</taxon>
        <taxon>Fungi</taxon>
        <taxon>Dikarya</taxon>
        <taxon>Ascomycota</taxon>
        <taxon>Pezizomycotina</taxon>
        <taxon>Geoglossomycetes</taxon>
        <taxon>Geoglossales</taxon>
        <taxon>Geoglossaceae</taxon>
        <taxon>Trichoglossum</taxon>
    </lineage>
</organism>
<dbReference type="SUPFAM" id="SSF54719">
    <property type="entry name" value="Fe,Mn superoxide dismutase (SOD), C-terminal domain"/>
    <property type="match status" value="1"/>
</dbReference>
<dbReference type="EMBL" id="JAGHQM010001833">
    <property type="protein sequence ID" value="KAH0551685.1"/>
    <property type="molecule type" value="Genomic_DNA"/>
</dbReference>
<feature type="domain" description="Manganese/iron superoxide dismutase C-terminal" evidence="2">
    <location>
        <begin position="340"/>
        <end position="382"/>
    </location>
</feature>
<dbReference type="AlphaFoldDB" id="A0A9P8L727"/>
<evidence type="ECO:0000313" key="4">
    <source>
        <dbReference type="Proteomes" id="UP000750711"/>
    </source>
</evidence>
<protein>
    <recommendedName>
        <fullName evidence="2">Manganese/iron superoxide dismutase C-terminal domain-containing protein</fullName>
    </recommendedName>
</protein>
<dbReference type="InterPro" id="IPR019832">
    <property type="entry name" value="Mn/Fe_SOD_C"/>
</dbReference>
<feature type="domain" description="Manganese/iron superoxide dismutase C-terminal" evidence="2">
    <location>
        <begin position="231"/>
        <end position="285"/>
    </location>
</feature>
<dbReference type="PANTHER" id="PTHR43595">
    <property type="entry name" value="37S RIBOSOMAL PROTEIN S26, MITOCHONDRIAL"/>
    <property type="match status" value="1"/>
</dbReference>
<accession>A0A9P8L727</accession>
<dbReference type="GO" id="GO:0046872">
    <property type="term" value="F:metal ion binding"/>
    <property type="evidence" value="ECO:0007669"/>
    <property type="project" value="InterPro"/>
</dbReference>
<dbReference type="InterPro" id="IPR036324">
    <property type="entry name" value="Mn/Fe_SOD_N_sf"/>
</dbReference>
<dbReference type="Proteomes" id="UP000750711">
    <property type="component" value="Unassembled WGS sequence"/>
</dbReference>
<dbReference type="InterPro" id="IPR036314">
    <property type="entry name" value="SOD_C_sf"/>
</dbReference>
<evidence type="ECO:0000313" key="3">
    <source>
        <dbReference type="EMBL" id="KAH0551685.1"/>
    </source>
</evidence>